<evidence type="ECO:0000256" key="3">
    <source>
        <dbReference type="ARBA" id="ARBA00022692"/>
    </source>
</evidence>
<feature type="transmembrane region" description="Helical" evidence="6">
    <location>
        <begin position="51"/>
        <end position="71"/>
    </location>
</feature>
<keyword evidence="5 6" id="KW-0472">Membrane</keyword>
<feature type="transmembrane region" description="Helical" evidence="6">
    <location>
        <begin position="125"/>
        <end position="144"/>
    </location>
</feature>
<reference evidence="7" key="1">
    <citation type="submission" date="2022-07" db="EMBL/GenBank/DDBJ databases">
        <authorList>
            <person name="Trinca V."/>
            <person name="Uliana J.V.C."/>
            <person name="Torres T.T."/>
            <person name="Ward R.J."/>
            <person name="Monesi N."/>
        </authorList>
    </citation>
    <scope>NUCLEOTIDE SEQUENCE</scope>
    <source>
        <strain evidence="7">HSMRA1968</strain>
        <tissue evidence="7">Whole embryos</tissue>
    </source>
</reference>
<protein>
    <submittedName>
        <fullName evidence="7">Transmembrane protein</fullName>
    </submittedName>
</protein>
<accession>A0A9Q0N189</accession>
<keyword evidence="4 6" id="KW-1133">Transmembrane helix</keyword>
<gene>
    <name evidence="7" type="primary">Tmem50a</name>
    <name evidence="7" type="ORF">Bhyg_06648</name>
</gene>
<dbReference type="EMBL" id="WJQU01000002">
    <property type="protein sequence ID" value="KAJ6641708.1"/>
    <property type="molecule type" value="Genomic_DNA"/>
</dbReference>
<proteinExistence type="inferred from homology"/>
<comment type="similarity">
    <text evidence="2">Belongs to the UPF0220 family.</text>
</comment>
<feature type="transmembrane region" description="Helical" evidence="6">
    <location>
        <begin position="92"/>
        <end position="113"/>
    </location>
</feature>
<comment type="caution">
    <text evidence="7">The sequence shown here is derived from an EMBL/GenBank/DDBJ whole genome shotgun (WGS) entry which is preliminary data.</text>
</comment>
<dbReference type="InterPro" id="IPR007919">
    <property type="entry name" value="UPF0220"/>
</dbReference>
<sequence length="152" mass="16949">MGVWDTITNCIWFNHEYQRNTIASMLAGVLFFTGWWFLIDALTMNSQAIDATHIILGILGTISLFMVNSVTQAQLSGDSYNGGFLEARGARIWIFIGFVLGFAAIIAAIWVMVASFSTDSQKSNWPGVSLLLQNVFIFVSSLVYKFGRVEEF</sequence>
<evidence type="ECO:0000256" key="1">
    <source>
        <dbReference type="ARBA" id="ARBA00004141"/>
    </source>
</evidence>
<evidence type="ECO:0000313" key="7">
    <source>
        <dbReference type="EMBL" id="KAJ6641708.1"/>
    </source>
</evidence>
<evidence type="ECO:0000313" key="8">
    <source>
        <dbReference type="Proteomes" id="UP001151699"/>
    </source>
</evidence>
<feature type="transmembrane region" description="Helical" evidence="6">
    <location>
        <begin position="21"/>
        <end position="39"/>
    </location>
</feature>
<comment type="subcellular location">
    <subcellularLocation>
        <location evidence="1">Membrane</location>
        <topology evidence="1">Multi-pass membrane protein</topology>
    </subcellularLocation>
</comment>
<dbReference type="OrthoDB" id="268928at2759"/>
<keyword evidence="8" id="KW-1185">Reference proteome</keyword>
<dbReference type="PANTHER" id="PTHR13180">
    <property type="entry name" value="SMALL MEMBRANE PROTEIN-RELATED"/>
    <property type="match status" value="1"/>
</dbReference>
<dbReference type="Proteomes" id="UP001151699">
    <property type="component" value="Chromosome B"/>
</dbReference>
<organism evidence="7 8">
    <name type="scientific">Pseudolycoriella hygida</name>
    <dbReference type="NCBI Taxonomy" id="35572"/>
    <lineage>
        <taxon>Eukaryota</taxon>
        <taxon>Metazoa</taxon>
        <taxon>Ecdysozoa</taxon>
        <taxon>Arthropoda</taxon>
        <taxon>Hexapoda</taxon>
        <taxon>Insecta</taxon>
        <taxon>Pterygota</taxon>
        <taxon>Neoptera</taxon>
        <taxon>Endopterygota</taxon>
        <taxon>Diptera</taxon>
        <taxon>Nematocera</taxon>
        <taxon>Sciaroidea</taxon>
        <taxon>Sciaridae</taxon>
        <taxon>Pseudolycoriella</taxon>
    </lineage>
</organism>
<dbReference type="AlphaFoldDB" id="A0A9Q0N189"/>
<dbReference type="Pfam" id="PF05255">
    <property type="entry name" value="UPF0220"/>
    <property type="match status" value="1"/>
</dbReference>
<evidence type="ECO:0000256" key="6">
    <source>
        <dbReference type="SAM" id="Phobius"/>
    </source>
</evidence>
<keyword evidence="3 6" id="KW-0812">Transmembrane</keyword>
<evidence type="ECO:0000256" key="5">
    <source>
        <dbReference type="ARBA" id="ARBA00023136"/>
    </source>
</evidence>
<evidence type="ECO:0000256" key="2">
    <source>
        <dbReference type="ARBA" id="ARBA00005335"/>
    </source>
</evidence>
<evidence type="ECO:0000256" key="4">
    <source>
        <dbReference type="ARBA" id="ARBA00022989"/>
    </source>
</evidence>
<name>A0A9Q0N189_9DIPT</name>
<dbReference type="GO" id="GO:0016020">
    <property type="term" value="C:membrane"/>
    <property type="evidence" value="ECO:0007669"/>
    <property type="project" value="UniProtKB-SubCell"/>
</dbReference>